<dbReference type="Proteomes" id="UP001234989">
    <property type="component" value="Chromosome 12"/>
</dbReference>
<name>A0AAF1A2U1_SOLVR</name>
<keyword evidence="3" id="KW-1185">Reference proteome</keyword>
<dbReference type="Pfam" id="PF13966">
    <property type="entry name" value="zf-RVT"/>
    <property type="match status" value="1"/>
</dbReference>
<reference evidence="2" key="1">
    <citation type="submission" date="2023-08" db="EMBL/GenBank/DDBJ databases">
        <title>A de novo genome assembly of Solanum verrucosum Schlechtendal, a Mexican diploid species geographically isolated from the other diploid A-genome species in potato relatives.</title>
        <authorList>
            <person name="Hosaka K."/>
        </authorList>
    </citation>
    <scope>NUCLEOTIDE SEQUENCE</scope>
    <source>
        <tissue evidence="2">Young leaves</tissue>
    </source>
</reference>
<gene>
    <name evidence="2" type="ORF">MTR67_051544</name>
</gene>
<evidence type="ECO:0000313" key="2">
    <source>
        <dbReference type="EMBL" id="WMV58159.1"/>
    </source>
</evidence>
<evidence type="ECO:0000259" key="1">
    <source>
        <dbReference type="Pfam" id="PF13966"/>
    </source>
</evidence>
<feature type="domain" description="Reverse transcriptase zinc-binding" evidence="1">
    <location>
        <begin position="85"/>
        <end position="167"/>
    </location>
</feature>
<evidence type="ECO:0000313" key="3">
    <source>
        <dbReference type="Proteomes" id="UP001234989"/>
    </source>
</evidence>
<dbReference type="AlphaFoldDB" id="A0AAF1A2U1"/>
<accession>A0AAF1A2U1</accession>
<dbReference type="InterPro" id="IPR026960">
    <property type="entry name" value="RVT-Znf"/>
</dbReference>
<proteinExistence type="predicted"/>
<sequence length="169" mass="19967">INIKGSSYWNIASVGQLIWQIIENKELLWVQWVHGIYIKVDASIWTHKAPLDCRWYWKRINAIKVQMQGWYTQDIYKLTQSNIYYITKSYLAIIGRKPQIRNVGLIWTSLALPNHRFMVSLVVQGRLLTQERKLKLIIQVDNTDCCLCDEKAIETNVHLFDKCKWTSII</sequence>
<protein>
    <recommendedName>
        <fullName evidence="1">Reverse transcriptase zinc-binding domain-containing protein</fullName>
    </recommendedName>
</protein>
<dbReference type="EMBL" id="CP133623">
    <property type="protein sequence ID" value="WMV58159.1"/>
    <property type="molecule type" value="Genomic_DNA"/>
</dbReference>
<feature type="non-terminal residue" evidence="2">
    <location>
        <position position="1"/>
    </location>
</feature>
<organism evidence="2 3">
    <name type="scientific">Solanum verrucosum</name>
    <dbReference type="NCBI Taxonomy" id="315347"/>
    <lineage>
        <taxon>Eukaryota</taxon>
        <taxon>Viridiplantae</taxon>
        <taxon>Streptophyta</taxon>
        <taxon>Embryophyta</taxon>
        <taxon>Tracheophyta</taxon>
        <taxon>Spermatophyta</taxon>
        <taxon>Magnoliopsida</taxon>
        <taxon>eudicotyledons</taxon>
        <taxon>Gunneridae</taxon>
        <taxon>Pentapetalae</taxon>
        <taxon>asterids</taxon>
        <taxon>lamiids</taxon>
        <taxon>Solanales</taxon>
        <taxon>Solanaceae</taxon>
        <taxon>Solanoideae</taxon>
        <taxon>Solaneae</taxon>
        <taxon>Solanum</taxon>
    </lineage>
</organism>